<dbReference type="GO" id="GO:0005524">
    <property type="term" value="F:ATP binding"/>
    <property type="evidence" value="ECO:0007669"/>
    <property type="project" value="UniProtKB-KW"/>
</dbReference>
<dbReference type="InterPro" id="IPR011527">
    <property type="entry name" value="ABC1_TM_dom"/>
</dbReference>
<dbReference type="RefSeq" id="WP_197286891.1">
    <property type="nucleotide sequence ID" value="NZ_BDCX01000001.1"/>
</dbReference>
<keyword evidence="3" id="KW-0547">Nucleotide-binding</keyword>
<evidence type="ECO:0000256" key="2">
    <source>
        <dbReference type="ARBA" id="ARBA00022692"/>
    </source>
</evidence>
<feature type="region of interest" description="Disordered" evidence="7">
    <location>
        <begin position="609"/>
        <end position="714"/>
    </location>
</feature>
<gene>
    <name evidence="11" type="ORF">PS9374_00176</name>
</gene>
<comment type="subcellular location">
    <subcellularLocation>
        <location evidence="1">Cell membrane</location>
        <topology evidence="1">Multi-pass membrane protein</topology>
    </subcellularLocation>
</comment>
<dbReference type="SUPFAM" id="SSF52540">
    <property type="entry name" value="P-loop containing nucleoside triphosphate hydrolases"/>
    <property type="match status" value="1"/>
</dbReference>
<feature type="compositionally biased region" description="Low complexity" evidence="7">
    <location>
        <begin position="411"/>
        <end position="421"/>
    </location>
</feature>
<dbReference type="AlphaFoldDB" id="A0A171B0Z7"/>
<evidence type="ECO:0000256" key="1">
    <source>
        <dbReference type="ARBA" id="ARBA00004651"/>
    </source>
</evidence>
<reference evidence="11 12" key="1">
    <citation type="journal article" date="2016" name="Genome Announc.">
        <title>Draft Genome Sequence of Planomonospora sphaerica JCM9374, a Rare Actinomycete.</title>
        <authorList>
            <person name="Dohra H."/>
            <person name="Suzuki T."/>
            <person name="Inoue Y."/>
            <person name="Kodani S."/>
        </authorList>
    </citation>
    <scope>NUCLEOTIDE SEQUENCE [LARGE SCALE GENOMIC DNA]</scope>
    <source>
        <strain evidence="11 12">JCM 9374</strain>
    </source>
</reference>
<dbReference type="InterPro" id="IPR036640">
    <property type="entry name" value="ABC1_TM_sf"/>
</dbReference>
<dbReference type="SMART" id="SM00382">
    <property type="entry name" value="AAA"/>
    <property type="match status" value="1"/>
</dbReference>
<feature type="transmembrane region" description="Helical" evidence="8">
    <location>
        <begin position="53"/>
        <end position="73"/>
    </location>
</feature>
<dbReference type="Proteomes" id="UP000077701">
    <property type="component" value="Unassembled WGS sequence"/>
</dbReference>
<feature type="domain" description="ABC transmembrane type-1" evidence="10">
    <location>
        <begin position="20"/>
        <end position="295"/>
    </location>
</feature>
<feature type="compositionally biased region" description="Low complexity" evidence="7">
    <location>
        <begin position="326"/>
        <end position="337"/>
    </location>
</feature>
<evidence type="ECO:0000259" key="9">
    <source>
        <dbReference type="PROSITE" id="PS50893"/>
    </source>
</evidence>
<proteinExistence type="predicted"/>
<feature type="compositionally biased region" description="Low complexity" evidence="7">
    <location>
        <begin position="638"/>
        <end position="705"/>
    </location>
</feature>
<dbReference type="GO" id="GO:0005886">
    <property type="term" value="C:plasma membrane"/>
    <property type="evidence" value="ECO:0007669"/>
    <property type="project" value="UniProtKB-SubCell"/>
</dbReference>
<keyword evidence="2 8" id="KW-0812">Transmembrane</keyword>
<name>A0A171B0Z7_9ACTN</name>
<dbReference type="InterPro" id="IPR027417">
    <property type="entry name" value="P-loop_NTPase"/>
</dbReference>
<feature type="compositionally biased region" description="Low complexity" evidence="7">
    <location>
        <begin position="609"/>
        <end position="629"/>
    </location>
</feature>
<keyword evidence="4" id="KW-0067">ATP-binding</keyword>
<keyword evidence="5 8" id="KW-1133">Transmembrane helix</keyword>
<sequence>MHKDLLRLVRGERAVRRHLALCLAAAVLAGLLVLVQAELLAGVLSGRLETPALALLAVVVGVRGLLGLAQGIAAGRTTTAVKSVLRHRLLSRLRDLGPARLTSHRSGELVTLTGRGLDALDPYLNGYLPAVAVAGVVPVAVLARLVFADLPSAVIVLVTLPLIPVFGALVGMHTKAVTERQWRALSRLGGHFLDVVRGLPTLRAFGRARYQAEVIRRVTDAHRSATMRTLRVAFLSSLVLELAASLSLALVAVPIGLRLLGGTLDLPAALLVLLLAPEAYLPLRNMGTRFHAAMEGVTTADDVFAVLDGEPEPRSAEPRSTVSRSADGGALDPAGPAAAPEIRLENVTVRYPGRTEAALEDVSLVIAPGERVALVGESGAGKSTLLHLLLGFLTPESGRVLVDGVELSGPASGPAAAASGAEGAGDAGTEGAGETRDGGDAGSAETRVARDAGDAGISEDAGARWEAWRGRLAFVPQRPHLFAASVADNIRLGSPGATLQQVRAAAGAAHADGFVTELPEGYDTVLGERGANLSAGQRQRIALARAFCRPAADLLLLDEPTARLDGRSEAAIVAATRELAEGRTAVIVAHRPAMIDLAGRVVRIAGGRVVSDSGSPGAPAARGEAAPPGGTTGPGGTAPPDTTGPGGTAPPDTTGPGGTAPPDTTGPGGTAPPDTTGPGGAAASDDTTASSDAGASGDAGPSGDTVATGAGGTR</sequence>
<dbReference type="InterPro" id="IPR003593">
    <property type="entry name" value="AAA+_ATPase"/>
</dbReference>
<dbReference type="Pfam" id="PF00005">
    <property type="entry name" value="ABC_tran"/>
    <property type="match status" value="2"/>
</dbReference>
<dbReference type="InterPro" id="IPR039421">
    <property type="entry name" value="Type_1_exporter"/>
</dbReference>
<feature type="domain" description="ABC transporter" evidence="9">
    <location>
        <begin position="342"/>
        <end position="631"/>
    </location>
</feature>
<dbReference type="InterPro" id="IPR003439">
    <property type="entry name" value="ABC_transporter-like_ATP-bd"/>
</dbReference>
<dbReference type="Gene3D" id="3.40.50.300">
    <property type="entry name" value="P-loop containing nucleotide triphosphate hydrolases"/>
    <property type="match status" value="1"/>
</dbReference>
<evidence type="ECO:0000256" key="7">
    <source>
        <dbReference type="SAM" id="MobiDB-lite"/>
    </source>
</evidence>
<dbReference type="GO" id="GO:0140359">
    <property type="term" value="F:ABC-type transporter activity"/>
    <property type="evidence" value="ECO:0007669"/>
    <property type="project" value="InterPro"/>
</dbReference>
<evidence type="ECO:0000313" key="12">
    <source>
        <dbReference type="Proteomes" id="UP000077701"/>
    </source>
</evidence>
<dbReference type="GO" id="GO:0016887">
    <property type="term" value="F:ATP hydrolysis activity"/>
    <property type="evidence" value="ECO:0007669"/>
    <property type="project" value="InterPro"/>
</dbReference>
<organism evidence="11 12">
    <name type="scientific">Planomonospora sphaerica</name>
    <dbReference type="NCBI Taxonomy" id="161355"/>
    <lineage>
        <taxon>Bacteria</taxon>
        <taxon>Bacillati</taxon>
        <taxon>Actinomycetota</taxon>
        <taxon>Actinomycetes</taxon>
        <taxon>Streptosporangiales</taxon>
        <taxon>Streptosporangiaceae</taxon>
        <taxon>Planomonospora</taxon>
    </lineage>
</organism>
<dbReference type="CDD" id="cd18584">
    <property type="entry name" value="ABC_6TM_AarD_CydD"/>
    <property type="match status" value="1"/>
</dbReference>
<protein>
    <submittedName>
        <fullName evidence="11">ABC transporter ATPase</fullName>
    </submittedName>
</protein>
<dbReference type="PANTHER" id="PTHR24221">
    <property type="entry name" value="ATP-BINDING CASSETTE SUB-FAMILY B"/>
    <property type="match status" value="1"/>
</dbReference>
<dbReference type="Pfam" id="PF00664">
    <property type="entry name" value="ABC_membrane"/>
    <property type="match status" value="1"/>
</dbReference>
<dbReference type="PANTHER" id="PTHR24221:SF590">
    <property type="entry name" value="COMPONENT LINKED WITH THE ASSEMBLY OF CYTOCHROME' TRANSPORT TRANSMEMBRANE ATP-BINDING PROTEIN ABC TRANSPORTER CYDD-RELATED"/>
    <property type="match status" value="1"/>
</dbReference>
<feature type="region of interest" description="Disordered" evidence="7">
    <location>
        <begin position="411"/>
        <end position="456"/>
    </location>
</feature>
<keyword evidence="12" id="KW-1185">Reference proteome</keyword>
<dbReference type="PROSITE" id="PS50929">
    <property type="entry name" value="ABC_TM1F"/>
    <property type="match status" value="1"/>
</dbReference>
<dbReference type="EMBL" id="BDCX01000001">
    <property type="protein sequence ID" value="GAT64546.1"/>
    <property type="molecule type" value="Genomic_DNA"/>
</dbReference>
<dbReference type="SUPFAM" id="SSF90123">
    <property type="entry name" value="ABC transporter transmembrane region"/>
    <property type="match status" value="1"/>
</dbReference>
<dbReference type="InterPro" id="IPR017871">
    <property type="entry name" value="ABC_transporter-like_CS"/>
</dbReference>
<dbReference type="Gene3D" id="1.20.1560.10">
    <property type="entry name" value="ABC transporter type 1, transmembrane domain"/>
    <property type="match status" value="1"/>
</dbReference>
<evidence type="ECO:0000256" key="4">
    <source>
        <dbReference type="ARBA" id="ARBA00022840"/>
    </source>
</evidence>
<accession>A0A171B0Z7</accession>
<keyword evidence="6 8" id="KW-0472">Membrane</keyword>
<feature type="transmembrane region" description="Helical" evidence="8">
    <location>
        <begin position="127"/>
        <end position="147"/>
    </location>
</feature>
<feature type="compositionally biased region" description="Gly residues" evidence="7">
    <location>
        <begin position="422"/>
        <end position="431"/>
    </location>
</feature>
<evidence type="ECO:0000313" key="11">
    <source>
        <dbReference type="EMBL" id="GAT64546.1"/>
    </source>
</evidence>
<evidence type="ECO:0000256" key="5">
    <source>
        <dbReference type="ARBA" id="ARBA00022989"/>
    </source>
</evidence>
<dbReference type="PROSITE" id="PS50893">
    <property type="entry name" value="ABC_TRANSPORTER_2"/>
    <property type="match status" value="1"/>
</dbReference>
<feature type="transmembrane region" description="Helical" evidence="8">
    <location>
        <begin position="232"/>
        <end position="253"/>
    </location>
</feature>
<feature type="region of interest" description="Disordered" evidence="7">
    <location>
        <begin position="309"/>
        <end position="337"/>
    </location>
</feature>
<comment type="caution">
    <text evidence="11">The sequence shown here is derived from an EMBL/GenBank/DDBJ whole genome shotgun (WGS) entry which is preliminary data.</text>
</comment>
<feature type="transmembrane region" description="Helical" evidence="8">
    <location>
        <begin position="153"/>
        <end position="172"/>
    </location>
</feature>
<reference evidence="12" key="2">
    <citation type="submission" date="2016-04" db="EMBL/GenBank/DDBJ databases">
        <title>Planomonospora sphaerica JCM9374 whole genome shotgun sequence.</title>
        <authorList>
            <person name="Suzuki T."/>
            <person name="Dohra H."/>
            <person name="Kodani S."/>
        </authorList>
    </citation>
    <scope>NUCLEOTIDE SEQUENCE [LARGE SCALE GENOMIC DNA]</scope>
    <source>
        <strain evidence="12">JCM 9374</strain>
    </source>
</reference>
<evidence type="ECO:0000256" key="3">
    <source>
        <dbReference type="ARBA" id="ARBA00022741"/>
    </source>
</evidence>
<evidence type="ECO:0000256" key="6">
    <source>
        <dbReference type="ARBA" id="ARBA00023136"/>
    </source>
</evidence>
<evidence type="ECO:0000259" key="10">
    <source>
        <dbReference type="PROSITE" id="PS50929"/>
    </source>
</evidence>
<dbReference type="PROSITE" id="PS00211">
    <property type="entry name" value="ABC_TRANSPORTER_1"/>
    <property type="match status" value="1"/>
</dbReference>
<evidence type="ECO:0000256" key="8">
    <source>
        <dbReference type="SAM" id="Phobius"/>
    </source>
</evidence>
<dbReference type="STRING" id="161355.PS9374_00176"/>